<name>A0ABW6KT70_9ACTN</name>
<feature type="domain" description="Transposase IS204/IS1001/IS1096/IS1165 zinc-finger" evidence="1">
    <location>
        <begin position="46"/>
        <end position="87"/>
    </location>
</feature>
<reference evidence="2 3" key="1">
    <citation type="submission" date="2024-10" db="EMBL/GenBank/DDBJ databases">
        <title>The Natural Products Discovery Center: Release of the First 8490 Sequenced Strains for Exploring Actinobacteria Biosynthetic Diversity.</title>
        <authorList>
            <person name="Kalkreuter E."/>
            <person name="Kautsar S.A."/>
            <person name="Yang D."/>
            <person name="Bader C.D."/>
            <person name="Teijaro C.N."/>
            <person name="Fluegel L."/>
            <person name="Davis C.M."/>
            <person name="Simpson J.R."/>
            <person name="Lauterbach L."/>
            <person name="Steele A.D."/>
            <person name="Gui C."/>
            <person name="Meng S."/>
            <person name="Li G."/>
            <person name="Viehrig K."/>
            <person name="Ye F."/>
            <person name="Su P."/>
            <person name="Kiefer A.F."/>
            <person name="Nichols A."/>
            <person name="Cepeda A.J."/>
            <person name="Yan W."/>
            <person name="Fan B."/>
            <person name="Jiang Y."/>
            <person name="Adhikari A."/>
            <person name="Zheng C.-J."/>
            <person name="Schuster L."/>
            <person name="Cowan T.M."/>
            <person name="Smanski M.J."/>
            <person name="Chevrette M.G."/>
            <person name="De Carvalho L.P.S."/>
            <person name="Shen B."/>
        </authorList>
    </citation>
    <scope>NUCLEOTIDE SEQUENCE [LARGE SCALE GENOMIC DNA]</scope>
    <source>
        <strain evidence="2 3">NPDC007147</strain>
    </source>
</reference>
<organism evidence="2 3">
    <name type="scientific">Streptomyces kebangsaanensis</name>
    <dbReference type="NCBI Taxonomy" id="864058"/>
    <lineage>
        <taxon>Bacteria</taxon>
        <taxon>Bacillati</taxon>
        <taxon>Actinomycetota</taxon>
        <taxon>Actinomycetes</taxon>
        <taxon>Kitasatosporales</taxon>
        <taxon>Streptomycetaceae</taxon>
        <taxon>Streptomyces</taxon>
    </lineage>
</organism>
<accession>A0ABW6KT70</accession>
<dbReference type="EMBL" id="JBIAFJ010000013">
    <property type="protein sequence ID" value="MFE9171089.1"/>
    <property type="molecule type" value="Genomic_DNA"/>
</dbReference>
<evidence type="ECO:0000313" key="2">
    <source>
        <dbReference type="EMBL" id="MFE9171089.1"/>
    </source>
</evidence>
<dbReference type="PANTHER" id="PTHR33498:SF1">
    <property type="entry name" value="TRANSPOSASE FOR INSERTION SEQUENCE ELEMENT IS1557"/>
    <property type="match status" value="1"/>
</dbReference>
<dbReference type="RefSeq" id="WP_388347991.1">
    <property type="nucleotide sequence ID" value="NZ_JBIAFJ010000013.1"/>
</dbReference>
<proteinExistence type="predicted"/>
<evidence type="ECO:0000313" key="3">
    <source>
        <dbReference type="Proteomes" id="UP001601197"/>
    </source>
</evidence>
<protein>
    <submittedName>
        <fullName evidence="2">Transposase family protein</fullName>
    </submittedName>
</protein>
<dbReference type="Pfam" id="PF14690">
    <property type="entry name" value="Zn_ribbon_ISL3"/>
    <property type="match status" value="1"/>
</dbReference>
<dbReference type="InterPro" id="IPR047951">
    <property type="entry name" value="Transpos_ISL3"/>
</dbReference>
<dbReference type="PANTHER" id="PTHR33498">
    <property type="entry name" value="TRANSPOSASE FOR INSERTION SEQUENCE ELEMENT IS1557"/>
    <property type="match status" value="1"/>
</dbReference>
<comment type="caution">
    <text evidence="2">The sequence shown here is derived from an EMBL/GenBank/DDBJ whole genome shotgun (WGS) entry which is preliminary data.</text>
</comment>
<dbReference type="Proteomes" id="UP001601197">
    <property type="component" value="Unassembled WGS sequence"/>
</dbReference>
<gene>
    <name evidence="2" type="ORF">ACFYNZ_16440</name>
</gene>
<keyword evidence="3" id="KW-1185">Reference proteome</keyword>
<sequence length="177" mass="19620">MVLVVLTDASFWDSLVFDGIDDVDVEAVTAAFNMVEVAARGRAAGAKCPDCGRFSDRVHDRYERRLKDLPLAEQRFVIRLEIRRFICGPADCPRRTFAEPFSRLAAPYARFTNRLNRALERVGRPAGLRRGTDDLVTQGHDIARSAVQHAACAGRGRLRGSVALSKRCPVDHLRGSA</sequence>
<evidence type="ECO:0000259" key="1">
    <source>
        <dbReference type="Pfam" id="PF14690"/>
    </source>
</evidence>
<dbReference type="InterPro" id="IPR029261">
    <property type="entry name" value="Transposase_Znf"/>
</dbReference>